<sequence length="348" mass="36645">MVTPTNSLILLLPPSLFSPTLLPMFEAHFATYGSMVLWTPLEKLGRVLVAYEEVDSATEARREMDGFVWEAEGEATEPEAATTLPESDVGLPLRAFFGPPLTLPLPSLHSTLLSVPELGRNFLISPPGSPPVGWEQVLEEAPNSQALPEDGGWADELARALRFLSTEGGGDDDAGAAAGQEEPTLTDANPSSYGAPQQSTTSLLIPPSATVSRTSITVSTPPTLSHPSSAAPGTETPPPGAQKIGAVKATIESMLGRKRSYSDFGLGARTAAASAEKATESTTAMEDDGPRLEIEQAPPTLGLGMPKTTITPTARPPLASQESHLIKHLVAHSSQPSQLYPKRTPAFL</sequence>
<feature type="region of interest" description="Disordered" evidence="2">
    <location>
        <begin position="166"/>
        <end position="242"/>
    </location>
</feature>
<accession>A0A1Y2EUW8</accession>
<dbReference type="GO" id="GO:0019722">
    <property type="term" value="P:calcium-mediated signaling"/>
    <property type="evidence" value="ECO:0007669"/>
    <property type="project" value="InterPro"/>
</dbReference>
<gene>
    <name evidence="3" type="ORF">BCR35DRAFT_333145</name>
</gene>
<dbReference type="PANTHER" id="PTHR10300:SF14">
    <property type="entry name" value="PROTEIN SARAH"/>
    <property type="match status" value="1"/>
</dbReference>
<evidence type="ECO:0000256" key="2">
    <source>
        <dbReference type="SAM" id="MobiDB-lite"/>
    </source>
</evidence>
<dbReference type="InParanoid" id="A0A1Y2EUW8"/>
<dbReference type="InterPro" id="IPR006931">
    <property type="entry name" value="Calcipressin"/>
</dbReference>
<dbReference type="InterPro" id="IPR035979">
    <property type="entry name" value="RBD_domain_sf"/>
</dbReference>
<protein>
    <submittedName>
        <fullName evidence="3">Calcipressin-domain-containing protein</fullName>
    </submittedName>
</protein>
<name>A0A1Y2EUW8_9BASI</name>
<dbReference type="STRING" id="106004.A0A1Y2EUW8"/>
<feature type="compositionally biased region" description="Polar residues" evidence="2">
    <location>
        <begin position="186"/>
        <end position="226"/>
    </location>
</feature>
<reference evidence="3 4" key="1">
    <citation type="submission" date="2016-07" db="EMBL/GenBank/DDBJ databases">
        <title>Pervasive Adenine N6-methylation of Active Genes in Fungi.</title>
        <authorList>
            <consortium name="DOE Joint Genome Institute"/>
            <person name="Mondo S.J."/>
            <person name="Dannebaum R.O."/>
            <person name="Kuo R.C."/>
            <person name="Labutti K."/>
            <person name="Haridas S."/>
            <person name="Kuo A."/>
            <person name="Salamov A."/>
            <person name="Ahrendt S.R."/>
            <person name="Lipzen A."/>
            <person name="Sullivan W."/>
            <person name="Andreopoulos W.B."/>
            <person name="Clum A."/>
            <person name="Lindquist E."/>
            <person name="Daum C."/>
            <person name="Ramamoorthy G.K."/>
            <person name="Gryganskyi A."/>
            <person name="Culley D."/>
            <person name="Magnuson J.K."/>
            <person name="James T.Y."/>
            <person name="O'Malley M.A."/>
            <person name="Stajich J.E."/>
            <person name="Spatafora J.W."/>
            <person name="Visel A."/>
            <person name="Grigoriev I.V."/>
        </authorList>
    </citation>
    <scope>NUCLEOTIDE SEQUENCE [LARGE SCALE GENOMIC DNA]</scope>
    <source>
        <strain evidence="3 4">62-1032</strain>
    </source>
</reference>
<dbReference type="AlphaFoldDB" id="A0A1Y2EUW8"/>
<dbReference type="Pfam" id="PF04847">
    <property type="entry name" value="Calcipressin"/>
    <property type="match status" value="1"/>
</dbReference>
<dbReference type="EMBL" id="MCGR01000038">
    <property type="protein sequence ID" value="ORY75349.1"/>
    <property type="molecule type" value="Genomic_DNA"/>
</dbReference>
<evidence type="ECO:0000313" key="3">
    <source>
        <dbReference type="EMBL" id="ORY75349.1"/>
    </source>
</evidence>
<keyword evidence="4" id="KW-1185">Reference proteome</keyword>
<proteinExistence type="inferred from homology"/>
<dbReference type="GO" id="GO:0005634">
    <property type="term" value="C:nucleus"/>
    <property type="evidence" value="ECO:0007669"/>
    <property type="project" value="TreeGrafter"/>
</dbReference>
<dbReference type="SUPFAM" id="SSF54928">
    <property type="entry name" value="RNA-binding domain, RBD"/>
    <property type="match status" value="1"/>
</dbReference>
<dbReference type="InterPro" id="IPR012677">
    <property type="entry name" value="Nucleotide-bd_a/b_plait_sf"/>
</dbReference>
<comment type="caution">
    <text evidence="3">The sequence shown here is derived from an EMBL/GenBank/DDBJ whole genome shotgun (WGS) entry which is preliminary data.</text>
</comment>
<dbReference type="Proteomes" id="UP000193467">
    <property type="component" value="Unassembled WGS sequence"/>
</dbReference>
<evidence type="ECO:0000313" key="4">
    <source>
        <dbReference type="Proteomes" id="UP000193467"/>
    </source>
</evidence>
<comment type="similarity">
    <text evidence="1">Belongs to the RCAN family.</text>
</comment>
<dbReference type="PANTHER" id="PTHR10300">
    <property type="entry name" value="CALCIPRESSIN"/>
    <property type="match status" value="1"/>
</dbReference>
<dbReference type="GO" id="GO:0005737">
    <property type="term" value="C:cytoplasm"/>
    <property type="evidence" value="ECO:0007669"/>
    <property type="project" value="TreeGrafter"/>
</dbReference>
<evidence type="ECO:0000256" key="1">
    <source>
        <dbReference type="ARBA" id="ARBA00008209"/>
    </source>
</evidence>
<dbReference type="GO" id="GO:0003676">
    <property type="term" value="F:nucleic acid binding"/>
    <property type="evidence" value="ECO:0007669"/>
    <property type="project" value="InterPro"/>
</dbReference>
<organism evidence="3 4">
    <name type="scientific">Leucosporidium creatinivorum</name>
    <dbReference type="NCBI Taxonomy" id="106004"/>
    <lineage>
        <taxon>Eukaryota</taxon>
        <taxon>Fungi</taxon>
        <taxon>Dikarya</taxon>
        <taxon>Basidiomycota</taxon>
        <taxon>Pucciniomycotina</taxon>
        <taxon>Microbotryomycetes</taxon>
        <taxon>Leucosporidiales</taxon>
        <taxon>Leucosporidium</taxon>
    </lineage>
</organism>
<dbReference type="OrthoDB" id="17212at2759"/>
<dbReference type="GO" id="GO:0008597">
    <property type="term" value="F:calcium-dependent protein serine/threonine phosphatase regulator activity"/>
    <property type="evidence" value="ECO:0007669"/>
    <property type="project" value="TreeGrafter"/>
</dbReference>
<dbReference type="Gene3D" id="3.30.70.330">
    <property type="match status" value="1"/>
</dbReference>